<evidence type="ECO:0000256" key="15">
    <source>
        <dbReference type="ARBA" id="ARBA00054703"/>
    </source>
</evidence>
<keyword evidence="9" id="KW-0460">Magnesium</keyword>
<evidence type="ECO:0000256" key="4">
    <source>
        <dbReference type="ARBA" id="ARBA00012382"/>
    </source>
</evidence>
<evidence type="ECO:0000256" key="10">
    <source>
        <dbReference type="ARBA" id="ARBA00023171"/>
    </source>
</evidence>
<sequence length="295" mass="31071">MDPKQLAFHAALSQAASAVEDRLDALLPAAETELAAAMRYATLSGGKRLRAFLTLEIAGMFRAPRVPAERVGAAIECIHAYSLIHDDLPCMDDDDLRRGKPTVHKRWDEATAVLAGDALQTLAFEILTGAQTAQDPAIRIKLIRSLAQAGGVFGMVGGQALDIAAETAVSPLSLDEISALQSLKTGALIRCAAEAGALLSRSDPSPFVAYADALGLAFQVQDDILDVTGDAEAAGKRLRKDDAAGKATFVSILGIDGAKRRASELAEEAISHLSPFGLAAENLRQAARFAIQRTS</sequence>
<evidence type="ECO:0000256" key="3">
    <source>
        <dbReference type="ARBA" id="ARBA00006706"/>
    </source>
</evidence>
<dbReference type="NCBIfam" id="NF045485">
    <property type="entry name" value="FPPsyn"/>
    <property type="match status" value="1"/>
</dbReference>
<dbReference type="InterPro" id="IPR033749">
    <property type="entry name" value="Polyprenyl_synt_CS"/>
</dbReference>
<dbReference type="PANTHER" id="PTHR43281">
    <property type="entry name" value="FARNESYL DIPHOSPHATE SYNTHASE"/>
    <property type="match status" value="1"/>
</dbReference>
<dbReference type="EC" id="2.5.1.29" evidence="4"/>
<evidence type="ECO:0000256" key="14">
    <source>
        <dbReference type="ARBA" id="ARBA00048119"/>
    </source>
</evidence>
<dbReference type="GO" id="GO:0016117">
    <property type="term" value="P:carotenoid biosynthetic process"/>
    <property type="evidence" value="ECO:0007669"/>
    <property type="project" value="UniProtKB-KW"/>
</dbReference>
<evidence type="ECO:0000256" key="11">
    <source>
        <dbReference type="ARBA" id="ARBA00023229"/>
    </source>
</evidence>
<dbReference type="PROSITE" id="PS00723">
    <property type="entry name" value="POLYPRENYL_SYNTHASE_1"/>
    <property type="match status" value="1"/>
</dbReference>
<dbReference type="InterPro" id="IPR008949">
    <property type="entry name" value="Isoprenoid_synthase_dom_sf"/>
</dbReference>
<dbReference type="SFLD" id="SFLDS00005">
    <property type="entry name" value="Isoprenoid_Synthase_Type_I"/>
    <property type="match status" value="1"/>
</dbReference>
<reference evidence="17 18" key="1">
    <citation type="submission" date="2019-12" db="EMBL/GenBank/DDBJ databases">
        <title>Strain KN286 was isolated from seawater, which was collected from Caroline Seamount in the tropical western Pacific.</title>
        <authorList>
            <person name="Wang Q."/>
        </authorList>
    </citation>
    <scope>NUCLEOTIDE SEQUENCE [LARGE SCALE GENOMIC DNA]</scope>
    <source>
        <strain evidence="17 18">KN286</strain>
    </source>
</reference>
<keyword evidence="6 16" id="KW-0808">Transferase</keyword>
<evidence type="ECO:0000313" key="18">
    <source>
        <dbReference type="Proteomes" id="UP000436016"/>
    </source>
</evidence>
<comment type="cofactor">
    <cofactor evidence="1">
        <name>Mg(2+)</name>
        <dbReference type="ChEBI" id="CHEBI:18420"/>
    </cofactor>
</comment>
<evidence type="ECO:0000313" key="17">
    <source>
        <dbReference type="EMBL" id="MXU64955.1"/>
    </source>
</evidence>
<protein>
    <recommendedName>
        <fullName evidence="12">Geranylgeranyl diphosphate synthase</fullName>
        <ecNumber evidence="4">2.5.1.29</ecNumber>
    </recommendedName>
    <alternativeName>
        <fullName evidence="13">Farnesyltranstransferase</fullName>
    </alternativeName>
</protein>
<comment type="caution">
    <text evidence="17">The sequence shown here is derived from an EMBL/GenBank/DDBJ whole genome shotgun (WGS) entry which is preliminary data.</text>
</comment>
<evidence type="ECO:0000256" key="12">
    <source>
        <dbReference type="ARBA" id="ARBA00023818"/>
    </source>
</evidence>
<dbReference type="EMBL" id="WUWG01000001">
    <property type="protein sequence ID" value="MXU64955.1"/>
    <property type="molecule type" value="Genomic_DNA"/>
</dbReference>
<evidence type="ECO:0000256" key="1">
    <source>
        <dbReference type="ARBA" id="ARBA00001946"/>
    </source>
</evidence>
<evidence type="ECO:0000256" key="7">
    <source>
        <dbReference type="ARBA" id="ARBA00022723"/>
    </source>
</evidence>
<dbReference type="GO" id="GO:0015995">
    <property type="term" value="P:chlorophyll biosynthetic process"/>
    <property type="evidence" value="ECO:0007669"/>
    <property type="project" value="UniProtKB-KW"/>
</dbReference>
<keyword evidence="8" id="KW-0125">Carotenoid biosynthesis</keyword>
<dbReference type="Gene3D" id="1.10.600.10">
    <property type="entry name" value="Farnesyl Diphosphate Synthase"/>
    <property type="match status" value="1"/>
</dbReference>
<proteinExistence type="inferred from homology"/>
<dbReference type="GO" id="GO:0004311">
    <property type="term" value="F:geranylgeranyl diphosphate synthase activity"/>
    <property type="evidence" value="ECO:0007669"/>
    <property type="project" value="UniProtKB-EC"/>
</dbReference>
<accession>A0A6B0TT30</accession>
<dbReference type="Pfam" id="PF00348">
    <property type="entry name" value="polyprenyl_synt"/>
    <property type="match status" value="1"/>
</dbReference>
<dbReference type="GO" id="GO:0015979">
    <property type="term" value="P:photosynthesis"/>
    <property type="evidence" value="ECO:0007669"/>
    <property type="project" value="UniProtKB-KW"/>
</dbReference>
<dbReference type="InterPro" id="IPR000092">
    <property type="entry name" value="Polyprenyl_synt"/>
</dbReference>
<dbReference type="PROSITE" id="PS00444">
    <property type="entry name" value="POLYPRENYL_SYNTHASE_2"/>
    <property type="match status" value="1"/>
</dbReference>
<keyword evidence="18" id="KW-1185">Reference proteome</keyword>
<keyword evidence="10" id="KW-0149">Chlorophyll biosynthesis</keyword>
<keyword evidence="5" id="KW-0602">Photosynthesis</keyword>
<keyword evidence="11" id="KW-0414">Isoprene biosynthesis</keyword>
<dbReference type="Proteomes" id="UP000436016">
    <property type="component" value="Unassembled WGS sequence"/>
</dbReference>
<dbReference type="FunFam" id="1.10.600.10:FF:000001">
    <property type="entry name" value="Geranylgeranyl diphosphate synthase"/>
    <property type="match status" value="1"/>
</dbReference>
<evidence type="ECO:0000256" key="2">
    <source>
        <dbReference type="ARBA" id="ARBA00005221"/>
    </source>
</evidence>
<comment type="pathway">
    <text evidence="2">Isoprenoid biosynthesis; geranylgeranyl diphosphate biosynthesis; geranylgeranyl diphosphate from farnesyl diphosphate and isopentenyl diphosphate: step 1/1.</text>
</comment>
<dbReference type="SFLD" id="SFLDG01017">
    <property type="entry name" value="Polyprenyl_Transferase_Like"/>
    <property type="match status" value="1"/>
</dbReference>
<organism evidence="17 18">
    <name type="scientific">Oceanomicrobium pacificus</name>
    <dbReference type="NCBI Taxonomy" id="2692916"/>
    <lineage>
        <taxon>Bacteria</taxon>
        <taxon>Pseudomonadati</taxon>
        <taxon>Pseudomonadota</taxon>
        <taxon>Alphaproteobacteria</taxon>
        <taxon>Rhodobacterales</taxon>
        <taxon>Paracoccaceae</taxon>
        <taxon>Oceanomicrobium</taxon>
    </lineage>
</organism>
<evidence type="ECO:0000256" key="16">
    <source>
        <dbReference type="RuleBase" id="RU004466"/>
    </source>
</evidence>
<dbReference type="RefSeq" id="WP_160852797.1">
    <property type="nucleotide sequence ID" value="NZ_WUWG01000001.1"/>
</dbReference>
<dbReference type="PANTHER" id="PTHR43281:SF1">
    <property type="entry name" value="FARNESYL DIPHOSPHATE SYNTHASE"/>
    <property type="match status" value="1"/>
</dbReference>
<keyword evidence="7" id="KW-0479">Metal-binding</keyword>
<name>A0A6B0TT30_9RHOB</name>
<comment type="function">
    <text evidence="15">Catalyzes the condensation of farnesyl diphosphate (FPP) and isopentenyl diphosphate (IPP) to yield geranylgeranyl diphosphate (GGPP) needed for biosynthesis of carotenoids and diterpenes.</text>
</comment>
<dbReference type="GO" id="GO:0046872">
    <property type="term" value="F:metal ion binding"/>
    <property type="evidence" value="ECO:0007669"/>
    <property type="project" value="UniProtKB-KW"/>
</dbReference>
<dbReference type="InterPro" id="IPR053378">
    <property type="entry name" value="Prenyl_diphosphate_synthase"/>
</dbReference>
<comment type="similarity">
    <text evidence="3 16">Belongs to the FPP/GGPP synthase family.</text>
</comment>
<dbReference type="SUPFAM" id="SSF48576">
    <property type="entry name" value="Terpenoid synthases"/>
    <property type="match status" value="1"/>
</dbReference>
<comment type="catalytic activity">
    <reaction evidence="14">
        <text>isopentenyl diphosphate + (2E,6E)-farnesyl diphosphate = (2E,6E,10E)-geranylgeranyl diphosphate + diphosphate</text>
        <dbReference type="Rhea" id="RHEA:17653"/>
        <dbReference type="ChEBI" id="CHEBI:33019"/>
        <dbReference type="ChEBI" id="CHEBI:58756"/>
        <dbReference type="ChEBI" id="CHEBI:128769"/>
        <dbReference type="ChEBI" id="CHEBI:175763"/>
        <dbReference type="EC" id="2.5.1.29"/>
    </reaction>
</comment>
<evidence type="ECO:0000256" key="8">
    <source>
        <dbReference type="ARBA" id="ARBA00022746"/>
    </source>
</evidence>
<evidence type="ECO:0000256" key="9">
    <source>
        <dbReference type="ARBA" id="ARBA00022842"/>
    </source>
</evidence>
<evidence type="ECO:0000256" key="6">
    <source>
        <dbReference type="ARBA" id="ARBA00022679"/>
    </source>
</evidence>
<evidence type="ECO:0000256" key="5">
    <source>
        <dbReference type="ARBA" id="ARBA00022531"/>
    </source>
</evidence>
<dbReference type="CDD" id="cd00685">
    <property type="entry name" value="Trans_IPPS_HT"/>
    <property type="match status" value="1"/>
</dbReference>
<dbReference type="GO" id="GO:0005737">
    <property type="term" value="C:cytoplasm"/>
    <property type="evidence" value="ECO:0007669"/>
    <property type="project" value="UniProtKB-ARBA"/>
</dbReference>
<dbReference type="AlphaFoldDB" id="A0A6B0TT30"/>
<evidence type="ECO:0000256" key="13">
    <source>
        <dbReference type="ARBA" id="ARBA00032052"/>
    </source>
</evidence>
<gene>
    <name evidence="17" type="ORF">GSH16_05820</name>
</gene>